<reference evidence="3" key="2">
    <citation type="journal article" date="2018" name="Plant J.">
        <title>The Sorghum bicolor reference genome: improved assembly, gene annotations, a transcriptome atlas, and signatures of genome organization.</title>
        <authorList>
            <person name="McCormick R.F."/>
            <person name="Truong S.K."/>
            <person name="Sreedasyam A."/>
            <person name="Jenkins J."/>
            <person name="Shu S."/>
            <person name="Sims D."/>
            <person name="Kennedy M."/>
            <person name="Amirebrahimi M."/>
            <person name="Weers B.D."/>
            <person name="McKinley B."/>
            <person name="Mattison A."/>
            <person name="Morishige D.T."/>
            <person name="Grimwood J."/>
            <person name="Schmutz J."/>
            <person name="Mullet J.E."/>
        </authorList>
    </citation>
    <scope>NUCLEOTIDE SEQUENCE [LARGE SCALE GENOMIC DNA]</scope>
    <source>
        <strain evidence="3">cv. BTx623</strain>
    </source>
</reference>
<dbReference type="AlphaFoldDB" id="A0A1B6PTG1"/>
<keyword evidence="1" id="KW-0732">Signal</keyword>
<evidence type="ECO:0000256" key="1">
    <source>
        <dbReference type="SAM" id="SignalP"/>
    </source>
</evidence>
<keyword evidence="3" id="KW-1185">Reference proteome</keyword>
<evidence type="ECO:0000313" key="3">
    <source>
        <dbReference type="Proteomes" id="UP000000768"/>
    </source>
</evidence>
<name>A0A1B6PTG1_SORBI</name>
<feature type="chain" id="PRO_5008589162" description="Invertebrate defensins family profile domain-containing protein" evidence="1">
    <location>
        <begin position="27"/>
        <end position="100"/>
    </location>
</feature>
<feature type="signal peptide" evidence="1">
    <location>
        <begin position="1"/>
        <end position="26"/>
    </location>
</feature>
<reference evidence="2 3" key="1">
    <citation type="journal article" date="2009" name="Nature">
        <title>The Sorghum bicolor genome and the diversification of grasses.</title>
        <authorList>
            <person name="Paterson A.H."/>
            <person name="Bowers J.E."/>
            <person name="Bruggmann R."/>
            <person name="Dubchak I."/>
            <person name="Grimwood J."/>
            <person name="Gundlach H."/>
            <person name="Haberer G."/>
            <person name="Hellsten U."/>
            <person name="Mitros T."/>
            <person name="Poliakov A."/>
            <person name="Schmutz J."/>
            <person name="Spannagl M."/>
            <person name="Tang H."/>
            <person name="Wang X."/>
            <person name="Wicker T."/>
            <person name="Bharti A.K."/>
            <person name="Chapman J."/>
            <person name="Feltus F.A."/>
            <person name="Gowik U."/>
            <person name="Grigoriev I.V."/>
            <person name="Lyons E."/>
            <person name="Maher C.A."/>
            <person name="Martis M."/>
            <person name="Narechania A."/>
            <person name="Otillar R.P."/>
            <person name="Penning B.W."/>
            <person name="Salamov A.A."/>
            <person name="Wang Y."/>
            <person name="Zhang L."/>
            <person name="Carpita N.C."/>
            <person name="Freeling M."/>
            <person name="Gingle A.R."/>
            <person name="Hash C.T."/>
            <person name="Keller B."/>
            <person name="Klein P."/>
            <person name="Kresovich S."/>
            <person name="McCann M.C."/>
            <person name="Ming R."/>
            <person name="Peterson D.G."/>
            <person name="Mehboob-ur-Rahman"/>
            <person name="Ware D."/>
            <person name="Westhoff P."/>
            <person name="Mayer K.F."/>
            <person name="Messing J."/>
            <person name="Rokhsar D.S."/>
        </authorList>
    </citation>
    <scope>NUCLEOTIDE SEQUENCE [LARGE SCALE GENOMIC DNA]</scope>
    <source>
        <strain evidence="3">cv. BTx623</strain>
    </source>
</reference>
<dbReference type="OrthoDB" id="10421664at2759"/>
<organism evidence="2 3">
    <name type="scientific">Sorghum bicolor</name>
    <name type="common">Sorghum</name>
    <name type="synonym">Sorghum vulgare</name>
    <dbReference type="NCBI Taxonomy" id="4558"/>
    <lineage>
        <taxon>Eukaryota</taxon>
        <taxon>Viridiplantae</taxon>
        <taxon>Streptophyta</taxon>
        <taxon>Embryophyta</taxon>
        <taxon>Tracheophyta</taxon>
        <taxon>Spermatophyta</taxon>
        <taxon>Magnoliopsida</taxon>
        <taxon>Liliopsida</taxon>
        <taxon>Poales</taxon>
        <taxon>Poaceae</taxon>
        <taxon>PACMAD clade</taxon>
        <taxon>Panicoideae</taxon>
        <taxon>Andropogonodae</taxon>
        <taxon>Andropogoneae</taxon>
        <taxon>Sorghinae</taxon>
        <taxon>Sorghum</taxon>
    </lineage>
</organism>
<dbReference type="InParanoid" id="A0A1B6PTG1"/>
<protein>
    <recommendedName>
        <fullName evidence="4">Invertebrate defensins family profile domain-containing protein</fullName>
    </recommendedName>
</protein>
<dbReference type="OMA" id="CMCAQCR"/>
<evidence type="ECO:0000313" key="2">
    <source>
        <dbReference type="EMBL" id="KXG28959.1"/>
    </source>
</evidence>
<dbReference type="EMBL" id="CM000764">
    <property type="protein sequence ID" value="KXG28959.1"/>
    <property type="molecule type" value="Genomic_DNA"/>
</dbReference>
<sequence length="100" mass="10691">MACNKVIAAAAATALILSFLLPSSDARGMCPLFRSIVPDCHDDAMRCLARCQDQGYVGGFCTTEQICMCAQCRLADYYYQLGPSPSPSPSPEPSPEPRAA</sequence>
<dbReference type="Gramene" id="KXG28959">
    <property type="protein sequence ID" value="KXG28959"/>
    <property type="gene ID" value="SORBI_3005G189700"/>
</dbReference>
<evidence type="ECO:0008006" key="4">
    <source>
        <dbReference type="Google" id="ProtNLM"/>
    </source>
</evidence>
<gene>
    <name evidence="2" type="ORF">SORBI_3005G189700</name>
</gene>
<accession>A0A1B6PTG1</accession>
<dbReference type="Proteomes" id="UP000000768">
    <property type="component" value="Chromosome 5"/>
</dbReference>
<proteinExistence type="predicted"/>